<evidence type="ECO:0000259" key="2">
    <source>
        <dbReference type="SMART" id="SM00382"/>
    </source>
</evidence>
<name>A0A979FFN6_HYAAZ</name>
<protein>
    <submittedName>
        <fullName evidence="4">Uncharacterized protein LOC108676555 isoform X1</fullName>
    </submittedName>
</protein>
<feature type="compositionally biased region" description="Basic and acidic residues" evidence="1">
    <location>
        <begin position="956"/>
        <end position="971"/>
    </location>
</feature>
<dbReference type="GeneID" id="108676555"/>
<dbReference type="InterPro" id="IPR050304">
    <property type="entry name" value="MT-severing_AAA_ATPase"/>
</dbReference>
<feature type="compositionally biased region" description="Basic and acidic residues" evidence="1">
    <location>
        <begin position="654"/>
        <end position="663"/>
    </location>
</feature>
<evidence type="ECO:0000313" key="3">
    <source>
        <dbReference type="Proteomes" id="UP000694843"/>
    </source>
</evidence>
<dbReference type="GO" id="GO:0007033">
    <property type="term" value="P:vacuole organization"/>
    <property type="evidence" value="ECO:0007669"/>
    <property type="project" value="TreeGrafter"/>
</dbReference>
<dbReference type="Gene3D" id="1.10.8.60">
    <property type="match status" value="1"/>
</dbReference>
<dbReference type="PANTHER" id="PTHR23074:SF83">
    <property type="entry name" value="VACUOLAR PROTEIN SORTING-ASSOCIATED PROTEIN 4A"/>
    <property type="match status" value="1"/>
</dbReference>
<feature type="compositionally biased region" description="Low complexity" evidence="1">
    <location>
        <begin position="852"/>
        <end position="876"/>
    </location>
</feature>
<reference evidence="4" key="1">
    <citation type="submission" date="2025-08" db="UniProtKB">
        <authorList>
            <consortium name="RefSeq"/>
        </authorList>
    </citation>
    <scope>IDENTIFICATION</scope>
    <source>
        <tissue evidence="4">Whole organism</tissue>
    </source>
</reference>
<feature type="region of interest" description="Disordered" evidence="1">
    <location>
        <begin position="950"/>
        <end position="973"/>
    </location>
</feature>
<feature type="region of interest" description="Disordered" evidence="1">
    <location>
        <begin position="555"/>
        <end position="667"/>
    </location>
</feature>
<dbReference type="GO" id="GO:0016197">
    <property type="term" value="P:endosomal transport"/>
    <property type="evidence" value="ECO:0007669"/>
    <property type="project" value="TreeGrafter"/>
</dbReference>
<feature type="compositionally biased region" description="Low complexity" evidence="1">
    <location>
        <begin position="188"/>
        <end position="209"/>
    </location>
</feature>
<dbReference type="InterPro" id="IPR003593">
    <property type="entry name" value="AAA+_ATPase"/>
</dbReference>
<feature type="compositionally biased region" description="Low complexity" evidence="1">
    <location>
        <begin position="770"/>
        <end position="783"/>
    </location>
</feature>
<evidence type="ECO:0000256" key="1">
    <source>
        <dbReference type="SAM" id="MobiDB-lite"/>
    </source>
</evidence>
<feature type="compositionally biased region" description="Low complexity" evidence="1">
    <location>
        <begin position="611"/>
        <end position="627"/>
    </location>
</feature>
<feature type="region of interest" description="Disordered" evidence="1">
    <location>
        <begin position="171"/>
        <end position="220"/>
    </location>
</feature>
<proteinExistence type="predicted"/>
<organism evidence="3 4">
    <name type="scientific">Hyalella azteca</name>
    <name type="common">Amphipod</name>
    <dbReference type="NCBI Taxonomy" id="294128"/>
    <lineage>
        <taxon>Eukaryota</taxon>
        <taxon>Metazoa</taxon>
        <taxon>Ecdysozoa</taxon>
        <taxon>Arthropoda</taxon>
        <taxon>Crustacea</taxon>
        <taxon>Multicrustacea</taxon>
        <taxon>Malacostraca</taxon>
        <taxon>Eumalacostraca</taxon>
        <taxon>Peracarida</taxon>
        <taxon>Amphipoda</taxon>
        <taxon>Senticaudata</taxon>
        <taxon>Talitrida</taxon>
        <taxon>Talitroidea</taxon>
        <taxon>Hyalellidae</taxon>
        <taxon>Hyalella</taxon>
    </lineage>
</organism>
<keyword evidence="3" id="KW-1185">Reference proteome</keyword>
<dbReference type="SUPFAM" id="SSF52540">
    <property type="entry name" value="P-loop containing nucleoside triphosphate hydrolases"/>
    <property type="match status" value="1"/>
</dbReference>
<dbReference type="InterPro" id="IPR003959">
    <property type="entry name" value="ATPase_AAA_core"/>
</dbReference>
<feature type="compositionally biased region" description="Polar residues" evidence="1">
    <location>
        <begin position="342"/>
        <end position="354"/>
    </location>
</feature>
<feature type="compositionally biased region" description="Polar residues" evidence="1">
    <location>
        <begin position="468"/>
        <end position="484"/>
    </location>
</feature>
<dbReference type="SMART" id="SM00382">
    <property type="entry name" value="AAA"/>
    <property type="match status" value="1"/>
</dbReference>
<feature type="compositionally biased region" description="Polar residues" evidence="1">
    <location>
        <begin position="178"/>
        <end position="187"/>
    </location>
</feature>
<dbReference type="InterPro" id="IPR027417">
    <property type="entry name" value="P-loop_NTPase"/>
</dbReference>
<dbReference type="PANTHER" id="PTHR23074">
    <property type="entry name" value="AAA DOMAIN-CONTAINING"/>
    <property type="match status" value="1"/>
</dbReference>
<feature type="domain" description="AAA+ ATPase" evidence="2">
    <location>
        <begin position="74"/>
        <end position="262"/>
    </location>
</feature>
<feature type="compositionally biased region" description="Acidic residues" evidence="1">
    <location>
        <begin position="1038"/>
        <end position="1052"/>
    </location>
</feature>
<feature type="region of interest" description="Disordered" evidence="1">
    <location>
        <begin position="1021"/>
        <end position="1054"/>
    </location>
</feature>
<dbReference type="GO" id="GO:0005524">
    <property type="term" value="F:ATP binding"/>
    <property type="evidence" value="ECO:0007669"/>
    <property type="project" value="InterPro"/>
</dbReference>
<dbReference type="Pfam" id="PF00004">
    <property type="entry name" value="AAA"/>
    <property type="match status" value="1"/>
</dbReference>
<dbReference type="Proteomes" id="UP000694843">
    <property type="component" value="Unplaced"/>
</dbReference>
<feature type="region of interest" description="Disordered" evidence="1">
    <location>
        <begin position="324"/>
        <end position="359"/>
    </location>
</feature>
<dbReference type="OrthoDB" id="6376273at2759"/>
<accession>A0A979FFN6</accession>
<feature type="compositionally biased region" description="Low complexity" evidence="1">
    <location>
        <begin position="532"/>
        <end position="541"/>
    </location>
</feature>
<feature type="region of interest" description="Disordered" evidence="1">
    <location>
        <begin position="715"/>
        <end position="798"/>
    </location>
</feature>
<dbReference type="RefSeq" id="XP_047735723.1">
    <property type="nucleotide sequence ID" value="XM_047879767.1"/>
</dbReference>
<dbReference type="AlphaFoldDB" id="A0A979FFN6"/>
<feature type="region of interest" description="Disordered" evidence="1">
    <location>
        <begin position="823"/>
        <end position="933"/>
    </location>
</feature>
<dbReference type="GO" id="GO:0016887">
    <property type="term" value="F:ATP hydrolysis activity"/>
    <property type="evidence" value="ECO:0007669"/>
    <property type="project" value="InterPro"/>
</dbReference>
<sequence>MYAQERKCILGFQAHHLNSAAVQENFSVPRYSRDSTYFVDVFDGKLHPHLHALRNFIGNLVEQAEKSGGCECHKPPSLLLVGPPGAGKTYLVKQMSKVCEMPLFGVHTHQVNNAASIKKLFSQARNNYPSLVFLDDVDSIFANHDNEHSCGPPVQQIREEIFSQLGPRKLKIHDPESTHNPTQQQVHSSPGGSSSSRGSSRSSSLSRPRPSAPELNDSYDESLYPDNNGIIVVAATSSPWLLYKDHELLSRFRGVYLVGLPDKGARYTLLQTLLREVHHCLSDDDIMEVAQKTQGFTPADLMVVMKTLSYRQFSFLLSMVNGREADGGERSGSGSDGNSRSTTPSSELTETGSDTDIDGLNAYRDQQKREAAVAALTAAALGTVTAAAYARTSPAVPEGSQPLKTPAPQQEVSGAAVAAGGEGLLGRVVGAAGVATVAAVATLQSDWATDSEEDEAAILTQRERAPSEKTSASPDSGLVQSSEETLPGQPEDTTPKRPHAPQHKAQAPSDESHQNNVIAPYENLDDKESCSSDDSPLNSSRESADHTSVYILDHGISNDAQPSSLDSSKDRNENSNEDPVTNNRFIGQEEEAGIGEAPANDGNIISSAEASPGSRRSRSLSPSSPSLHTDRSTYDNVLPDGSLYDPEPFPCDIHTGDHTHDSEGVDATGCSETEEVIVHPEHKDVPFPTQAEQKQVVNENFALNGPCDMREESVELHYSEPPEPLRDDNLAVDSDSDNESPMLRPRRVGFADRPVAIGPMSENGAGGNSGNNNNNNSRSVYSGRPSGPSPHALDCGGEDLPPNISLDINAGGSDNILRQLLSRPPMSISNGGVSPLRRASPGCSPTPPASPAPSNCSSGAATLASSGSGRASPSPAMHHGLHGGPSDDRHPQPRPRQQPSHGLHPDSPKLNPSPHQHRPRRHSPSPGSEGLQDVHNSNALERFHPVCASGLESDASGDRKLARRDSQRDAPPKIISGLGAASVAACAAADVVVDSSRPALSVNDDDLAKLVDALEMHMDGKARATGGSTGTDSSDVGSTDEESCTDEDEVDGEDKATMRALDEIGAGTMNIVPITLADVLDVIKKGYRTVSDEEMKKYTDFMVWFANVAKSACPHNNGSRSEAPSMDEDDFGVESTLCATPSLLKRNQRRRPLRKLGKFLLKALMFILD</sequence>
<feature type="region of interest" description="Disordered" evidence="1">
    <location>
        <begin position="460"/>
        <end position="543"/>
    </location>
</feature>
<gene>
    <name evidence="4" type="primary">LOC108676555</name>
</gene>
<feature type="compositionally biased region" description="Basic and acidic residues" evidence="1">
    <location>
        <begin position="715"/>
        <end position="729"/>
    </location>
</feature>
<dbReference type="Gene3D" id="3.40.50.300">
    <property type="entry name" value="P-loop containing nucleotide triphosphate hydrolases"/>
    <property type="match status" value="1"/>
</dbReference>
<evidence type="ECO:0000313" key="4">
    <source>
        <dbReference type="RefSeq" id="XP_047735723.1"/>
    </source>
</evidence>